<keyword evidence="2" id="KW-0812">Transmembrane</keyword>
<dbReference type="Proteomes" id="UP001221757">
    <property type="component" value="Unassembled WGS sequence"/>
</dbReference>
<feature type="compositionally biased region" description="Basic and acidic residues" evidence="1">
    <location>
        <begin position="506"/>
        <end position="517"/>
    </location>
</feature>
<organism evidence="4 5">
    <name type="scientific">Mycena rosella</name>
    <name type="common">Pink bonnet</name>
    <name type="synonym">Agaricus rosellus</name>
    <dbReference type="NCBI Taxonomy" id="1033263"/>
    <lineage>
        <taxon>Eukaryota</taxon>
        <taxon>Fungi</taxon>
        <taxon>Dikarya</taxon>
        <taxon>Basidiomycota</taxon>
        <taxon>Agaricomycotina</taxon>
        <taxon>Agaricomycetes</taxon>
        <taxon>Agaricomycetidae</taxon>
        <taxon>Agaricales</taxon>
        <taxon>Marasmiineae</taxon>
        <taxon>Mycenaceae</taxon>
        <taxon>Mycena</taxon>
    </lineage>
</organism>
<dbReference type="AlphaFoldDB" id="A0AAD7CRY5"/>
<evidence type="ECO:0000256" key="3">
    <source>
        <dbReference type="SAM" id="SignalP"/>
    </source>
</evidence>
<feature type="transmembrane region" description="Helical" evidence="2">
    <location>
        <begin position="294"/>
        <end position="312"/>
    </location>
</feature>
<feature type="chain" id="PRO_5041901415" evidence="3">
    <location>
        <begin position="23"/>
        <end position="530"/>
    </location>
</feature>
<reference evidence="4" key="1">
    <citation type="submission" date="2023-03" db="EMBL/GenBank/DDBJ databases">
        <title>Massive genome expansion in bonnet fungi (Mycena s.s.) driven by repeated elements and novel gene families across ecological guilds.</title>
        <authorList>
            <consortium name="Lawrence Berkeley National Laboratory"/>
            <person name="Harder C.B."/>
            <person name="Miyauchi S."/>
            <person name="Viragh M."/>
            <person name="Kuo A."/>
            <person name="Thoen E."/>
            <person name="Andreopoulos B."/>
            <person name="Lu D."/>
            <person name="Skrede I."/>
            <person name="Drula E."/>
            <person name="Henrissat B."/>
            <person name="Morin E."/>
            <person name="Kohler A."/>
            <person name="Barry K."/>
            <person name="LaButti K."/>
            <person name="Morin E."/>
            <person name="Salamov A."/>
            <person name="Lipzen A."/>
            <person name="Mereny Z."/>
            <person name="Hegedus B."/>
            <person name="Baldrian P."/>
            <person name="Stursova M."/>
            <person name="Weitz H."/>
            <person name="Taylor A."/>
            <person name="Grigoriev I.V."/>
            <person name="Nagy L.G."/>
            <person name="Martin F."/>
            <person name="Kauserud H."/>
        </authorList>
    </citation>
    <scope>NUCLEOTIDE SEQUENCE</scope>
    <source>
        <strain evidence="4">CBHHK067</strain>
    </source>
</reference>
<keyword evidence="2" id="KW-1133">Transmembrane helix</keyword>
<protein>
    <submittedName>
        <fullName evidence="4">Uncharacterized protein</fullName>
    </submittedName>
</protein>
<feature type="transmembrane region" description="Helical" evidence="2">
    <location>
        <begin position="445"/>
        <end position="465"/>
    </location>
</feature>
<evidence type="ECO:0000256" key="1">
    <source>
        <dbReference type="SAM" id="MobiDB-lite"/>
    </source>
</evidence>
<feature type="transmembrane region" description="Helical" evidence="2">
    <location>
        <begin position="406"/>
        <end position="433"/>
    </location>
</feature>
<comment type="caution">
    <text evidence="4">The sequence shown here is derived from an EMBL/GenBank/DDBJ whole genome shotgun (WGS) entry which is preliminary data.</text>
</comment>
<keyword evidence="5" id="KW-1185">Reference proteome</keyword>
<evidence type="ECO:0000256" key="2">
    <source>
        <dbReference type="SAM" id="Phobius"/>
    </source>
</evidence>
<evidence type="ECO:0000313" key="4">
    <source>
        <dbReference type="EMBL" id="KAJ7660595.1"/>
    </source>
</evidence>
<feature type="transmembrane region" description="Helical" evidence="2">
    <location>
        <begin position="193"/>
        <end position="212"/>
    </location>
</feature>
<proteinExistence type="predicted"/>
<keyword evidence="3" id="KW-0732">Signal</keyword>
<evidence type="ECO:0000313" key="5">
    <source>
        <dbReference type="Proteomes" id="UP001221757"/>
    </source>
</evidence>
<feature type="transmembrane region" description="Helical" evidence="2">
    <location>
        <begin position="362"/>
        <end position="385"/>
    </location>
</feature>
<feature type="transmembrane region" description="Helical" evidence="2">
    <location>
        <begin position="219"/>
        <end position="239"/>
    </location>
</feature>
<feature type="transmembrane region" description="Helical" evidence="2">
    <location>
        <begin position="251"/>
        <end position="273"/>
    </location>
</feature>
<accession>A0AAD7CRY5</accession>
<sequence>MLKPGSSTSIFVLFTLLSIVAASSRSLNPSALHLRSGVNPNATTVSNPSNDPCTWECARIDAVLNVTCGAVSCVCSDSYSIAAEGCYQCRLAWLAGTQTELDAIRVSEQNNYNDVQADCAAAGSPIRDINLDNFNIIDRPVWFEYELPLTIFDEFFADYVAAVCQKPERMTVDQCFVGETNWERCPNPDVAGILVRVSAYMANLLLGIVLMYSPKEASAAVGTQLLTVYSLLVSGIIAIGDGDLLRFHADMTVFLVMSPLSSTLVVYAVLGCFGRPHRLDSILSKRRDHLLTRLLVIGFAIISLAFAIFSAIAKPHYFAPDPCIIELNGHKTRDVSMNLLFIPYAAIPALVYVMLADGSEDVILAVIMLMVPFIVLVLSLISALVRQRRSLAKQYKIQSNRWKFWVTWQVLTVHYPLLHFCGVFLVPMMYWVLVNEVRIIGTPDNIFSLSFGQVLAIFVVFPPLLQVIQMTPMVWPWFRNLAFMRLFFGRSQSVSPVKGYSVEDGNLEKDSSYDQGKEMPSLSYGAHTNP</sequence>
<dbReference type="EMBL" id="JARKIE010000257">
    <property type="protein sequence ID" value="KAJ7660595.1"/>
    <property type="molecule type" value="Genomic_DNA"/>
</dbReference>
<feature type="signal peptide" evidence="3">
    <location>
        <begin position="1"/>
        <end position="22"/>
    </location>
</feature>
<gene>
    <name evidence="4" type="ORF">B0H17DRAFT_1094972</name>
</gene>
<name>A0AAD7CRY5_MYCRO</name>
<feature type="region of interest" description="Disordered" evidence="1">
    <location>
        <begin position="496"/>
        <end position="530"/>
    </location>
</feature>
<keyword evidence="2" id="KW-0472">Membrane</keyword>